<proteinExistence type="predicted"/>
<dbReference type="AlphaFoldDB" id="A0A838L065"/>
<dbReference type="Proteomes" id="UP000570166">
    <property type="component" value="Unassembled WGS sequence"/>
</dbReference>
<dbReference type="InterPro" id="IPR052945">
    <property type="entry name" value="Mitotic_Regulator"/>
</dbReference>
<dbReference type="PANTHER" id="PTHR43628:SF1">
    <property type="entry name" value="CHITIN SYNTHASE REGULATORY FACTOR 2-RELATED"/>
    <property type="match status" value="1"/>
</dbReference>
<accession>A0A838L065</accession>
<dbReference type="Gene3D" id="1.25.40.10">
    <property type="entry name" value="Tetratricopeptide repeat domain"/>
    <property type="match status" value="1"/>
</dbReference>
<dbReference type="SUPFAM" id="SSF81901">
    <property type="entry name" value="HCP-like"/>
    <property type="match status" value="1"/>
</dbReference>
<comment type="caution">
    <text evidence="1">The sequence shown here is derived from an EMBL/GenBank/DDBJ whole genome shotgun (WGS) entry which is preliminary data.</text>
</comment>
<protein>
    <submittedName>
        <fullName evidence="1">Sel1 repeat family protein</fullName>
    </submittedName>
</protein>
<dbReference type="InterPro" id="IPR023076">
    <property type="entry name" value="HMG_CoA_Rdtase_CS"/>
</dbReference>
<dbReference type="PROSITE" id="PS00066">
    <property type="entry name" value="HMG_COA_REDUCTASE_1"/>
    <property type="match status" value="1"/>
</dbReference>
<organism evidence="1 2">
    <name type="scientific">Sphingomonas chungangi</name>
    <dbReference type="NCBI Taxonomy" id="2683589"/>
    <lineage>
        <taxon>Bacteria</taxon>
        <taxon>Pseudomonadati</taxon>
        <taxon>Pseudomonadota</taxon>
        <taxon>Alphaproteobacteria</taxon>
        <taxon>Sphingomonadales</taxon>
        <taxon>Sphingomonadaceae</taxon>
        <taxon>Sphingomonas</taxon>
    </lineage>
</organism>
<name>A0A838L065_9SPHN</name>
<dbReference type="GO" id="GO:0004420">
    <property type="term" value="F:hydroxymethylglutaryl-CoA reductase (NADPH) activity"/>
    <property type="evidence" value="ECO:0007669"/>
    <property type="project" value="InterPro"/>
</dbReference>
<dbReference type="Pfam" id="PF08238">
    <property type="entry name" value="Sel1"/>
    <property type="match status" value="5"/>
</dbReference>
<gene>
    <name evidence="1" type="ORF">HZF05_01355</name>
</gene>
<reference evidence="1 2" key="1">
    <citation type="submission" date="2020-07" db="EMBL/GenBank/DDBJ databases">
        <authorList>
            <person name="Sun Q."/>
        </authorList>
    </citation>
    <scope>NUCLEOTIDE SEQUENCE [LARGE SCALE GENOMIC DNA]</scope>
    <source>
        <strain evidence="1 2">CGMCC 1.13654</strain>
    </source>
</reference>
<dbReference type="EMBL" id="JACEIB010000001">
    <property type="protein sequence ID" value="MBA2932731.1"/>
    <property type="molecule type" value="Genomic_DNA"/>
</dbReference>
<dbReference type="InterPro" id="IPR011990">
    <property type="entry name" value="TPR-like_helical_dom_sf"/>
</dbReference>
<keyword evidence="2" id="KW-1185">Reference proteome</keyword>
<dbReference type="InterPro" id="IPR006597">
    <property type="entry name" value="Sel1-like"/>
</dbReference>
<evidence type="ECO:0000313" key="1">
    <source>
        <dbReference type="EMBL" id="MBA2932731.1"/>
    </source>
</evidence>
<dbReference type="RefSeq" id="WP_160364826.1">
    <property type="nucleotide sequence ID" value="NZ_JACEIB010000001.1"/>
</dbReference>
<dbReference type="PANTHER" id="PTHR43628">
    <property type="entry name" value="ACTIVATOR OF C KINASE PROTEIN 1-RELATED"/>
    <property type="match status" value="1"/>
</dbReference>
<sequence length="236" mass="24982">MSLLDGTADDLRATLAGSPEKAAELLKAGAEAGLPEAQAAYGQALLDERGVASDAVAALGWFRRAAAAGDAMGMNMLGRCFEKGWGTTEDRAEATYWYAHAAQAGLDWGMYNYGSALALGAGVEKDEAAALGWFQRAGAMGHAKSINFVGIFHEEGRVTLRDRAKAAECYRVAAESGDYRGQFNHARLLAEDGRLDEAVTWIGRAAETAPPAFVQRVKAWCEAAPVAALNLTARAL</sequence>
<evidence type="ECO:0000313" key="2">
    <source>
        <dbReference type="Proteomes" id="UP000570166"/>
    </source>
</evidence>
<dbReference type="SMART" id="SM00671">
    <property type="entry name" value="SEL1"/>
    <property type="match status" value="4"/>
</dbReference>